<evidence type="ECO:0000313" key="1">
    <source>
        <dbReference type="EMBL" id="KRY73858.1"/>
    </source>
</evidence>
<dbReference type="Proteomes" id="UP000054632">
    <property type="component" value="Unassembled WGS sequence"/>
</dbReference>
<name>A0A0V1EK84_TRIPS</name>
<evidence type="ECO:0000313" key="2">
    <source>
        <dbReference type="Proteomes" id="UP000054632"/>
    </source>
</evidence>
<proteinExistence type="predicted"/>
<protein>
    <submittedName>
        <fullName evidence="1">Uncharacterized protein</fullName>
    </submittedName>
</protein>
<reference evidence="1 2" key="1">
    <citation type="submission" date="2015-01" db="EMBL/GenBank/DDBJ databases">
        <title>Evolution of Trichinella species and genotypes.</title>
        <authorList>
            <person name="Korhonen P.K."/>
            <person name="Edoardo P."/>
            <person name="Giuseppe L.R."/>
            <person name="Gasser R.B."/>
        </authorList>
    </citation>
    <scope>NUCLEOTIDE SEQUENCE [LARGE SCALE GENOMIC DNA]</scope>
    <source>
        <strain evidence="1">ISS13</strain>
    </source>
</reference>
<dbReference type="EMBL" id="JYDR01000030">
    <property type="protein sequence ID" value="KRY73858.1"/>
    <property type="molecule type" value="Genomic_DNA"/>
</dbReference>
<accession>A0A0V1EK84</accession>
<comment type="caution">
    <text evidence="1">The sequence shown here is derived from an EMBL/GenBank/DDBJ whole genome shotgun (WGS) entry which is preliminary data.</text>
</comment>
<sequence>MPMSQWKPRLQNQTLATTRDYSEINDATGKHCNLFMDHDHTSRFSVDFSINFIAKLVLVGCLAAMDYKFDSQSTTQSTSDGISKLESLCLQTCFYGRAHDM</sequence>
<gene>
    <name evidence="1" type="ORF">T4A_2466</name>
</gene>
<dbReference type="AlphaFoldDB" id="A0A0V1EK84"/>
<organism evidence="1 2">
    <name type="scientific">Trichinella pseudospiralis</name>
    <name type="common">Parasitic roundworm</name>
    <dbReference type="NCBI Taxonomy" id="6337"/>
    <lineage>
        <taxon>Eukaryota</taxon>
        <taxon>Metazoa</taxon>
        <taxon>Ecdysozoa</taxon>
        <taxon>Nematoda</taxon>
        <taxon>Enoplea</taxon>
        <taxon>Dorylaimia</taxon>
        <taxon>Trichinellida</taxon>
        <taxon>Trichinellidae</taxon>
        <taxon>Trichinella</taxon>
    </lineage>
</organism>